<reference evidence="1" key="1">
    <citation type="submission" date="2022-10" db="EMBL/GenBank/DDBJ databases">
        <title>Rhodococcus ferula Z13 complete genome.</title>
        <authorList>
            <person name="Long X."/>
            <person name="Zang M."/>
        </authorList>
    </citation>
    <scope>NUCLEOTIDE SEQUENCE</scope>
    <source>
        <strain evidence="1">Z13</strain>
    </source>
</reference>
<keyword evidence="2" id="KW-1185">Reference proteome</keyword>
<protein>
    <submittedName>
        <fullName evidence="1">Uncharacterized protein</fullName>
    </submittedName>
</protein>
<evidence type="ECO:0000313" key="1">
    <source>
        <dbReference type="EMBL" id="UYP19958.1"/>
    </source>
</evidence>
<dbReference type="EMBL" id="CP107551">
    <property type="protein sequence ID" value="UYP19958.1"/>
    <property type="molecule type" value="Genomic_DNA"/>
</dbReference>
<dbReference type="Proteomes" id="UP001156484">
    <property type="component" value="Chromosome"/>
</dbReference>
<evidence type="ECO:0000313" key="2">
    <source>
        <dbReference type="Proteomes" id="UP001156484"/>
    </source>
</evidence>
<sequence length="399" mass="43427">MAVPDPEVVADRVRALVEAGPHTRFGLRPSSTTRRWLYDPAATPEILVADRPESAAELLLDPSFRPTDERTRIVLAGDHVLTDHNHGLGEVELTLRFHAALLGVLDPTDPALWKDTRRRGSGLPTAAIRAFGSDPRRLWALRHLYGGRTAGSSAPEQRDEMPWAPSRAGAVAIFEHDVHARLRGWREQNAPGVSMFAVTATVLHRALGAEGIDPAPTISVPFDVRRYLPAGRTPLGNFVAGLDFEVGTSPSPRAIHDALNHAAATGRPVANLAMSSLRARLALHRGIDFPSPGHRPRFPRARLLFSSLTKSSLGQGPLVDRLPWIDAERPFYAAYNEPTGPEGITFTTSAFGDRVIVVASFHDNVFPADRVRAALHRATTDPLALLGRIPDFPDSAISR</sequence>
<gene>
    <name evidence="1" type="ORF">OED52_05220</name>
</gene>
<organism evidence="1 2">
    <name type="scientific">Rhodococcus sacchari</name>
    <dbReference type="NCBI Taxonomy" id="2962047"/>
    <lineage>
        <taxon>Bacteria</taxon>
        <taxon>Bacillati</taxon>
        <taxon>Actinomycetota</taxon>
        <taxon>Actinomycetes</taxon>
        <taxon>Mycobacteriales</taxon>
        <taxon>Nocardiaceae</taxon>
        <taxon>Rhodococcus</taxon>
    </lineage>
</organism>
<proteinExistence type="predicted"/>
<accession>A0ACD4DIV2</accession>
<name>A0ACD4DIV2_9NOCA</name>